<sequence length="334" mass="38635">MKKKYWKCGVFILILVYILMGCTPKTTIEESNYEEIEVQSEESIIEPEIEVYASFYPLYDFAKKVGGELVDARVIVPDGADPHSFEPSAKLLTQLEAADVFIYNGLGMEPWIEGVLELLEGKNIIIIEASKDLDLIKFSKGDDHDHDHEEDDHDHDHDHGEYDPHIWLDPIHVMEISERIKESFVEIDPNNIGIYEENFIAFRRQLEQLDEDFREELKDLVRRKIFVSHSAFGYLAHRYDIEQISVAGVSPHEEPSPARLAELTKKAQQYNIKYIFFEVLANPRTAEVLANEINLETLMLYNIEGLTAEQRQAGEDYISLMYKNLENLRKALVE</sequence>
<dbReference type="GO" id="GO:0030001">
    <property type="term" value="P:metal ion transport"/>
    <property type="evidence" value="ECO:0007669"/>
    <property type="project" value="InterPro"/>
</dbReference>
<proteinExistence type="inferred from homology"/>
<reference evidence="5 6" key="1">
    <citation type="submission" date="2017-06" db="EMBL/GenBank/DDBJ databases">
        <authorList>
            <person name="Kim H.J."/>
            <person name="Triplett B.A."/>
        </authorList>
    </citation>
    <scope>NUCLEOTIDE SEQUENCE [LARGE SCALE GENOMIC DNA]</scope>
    <source>
        <strain evidence="5 6">SCA</strain>
    </source>
</reference>
<dbReference type="PRINTS" id="PR00691">
    <property type="entry name" value="ADHESINB"/>
</dbReference>
<dbReference type="InterPro" id="IPR006127">
    <property type="entry name" value="ZnuA-like"/>
</dbReference>
<dbReference type="PRINTS" id="PR00690">
    <property type="entry name" value="ADHESNFAMILY"/>
</dbReference>
<evidence type="ECO:0000256" key="1">
    <source>
        <dbReference type="ARBA" id="ARBA00011028"/>
    </source>
</evidence>
<evidence type="ECO:0000313" key="6">
    <source>
        <dbReference type="Proteomes" id="UP000198304"/>
    </source>
</evidence>
<accession>A0A239AV83</accession>
<dbReference type="Proteomes" id="UP000198304">
    <property type="component" value="Unassembled WGS sequence"/>
</dbReference>
<evidence type="ECO:0000256" key="2">
    <source>
        <dbReference type="ARBA" id="ARBA00022448"/>
    </source>
</evidence>
<dbReference type="PANTHER" id="PTHR42953">
    <property type="entry name" value="HIGH-AFFINITY ZINC UPTAKE SYSTEM PROTEIN ZNUA-RELATED"/>
    <property type="match status" value="1"/>
</dbReference>
<gene>
    <name evidence="5" type="ORF">SAMN05446037_1002284</name>
</gene>
<organism evidence="5 6">
    <name type="scientific">Anaerovirgula multivorans</name>
    <dbReference type="NCBI Taxonomy" id="312168"/>
    <lineage>
        <taxon>Bacteria</taxon>
        <taxon>Bacillati</taxon>
        <taxon>Bacillota</taxon>
        <taxon>Clostridia</taxon>
        <taxon>Peptostreptococcales</taxon>
        <taxon>Natronincolaceae</taxon>
        <taxon>Anaerovirgula</taxon>
    </lineage>
</organism>
<evidence type="ECO:0000313" key="5">
    <source>
        <dbReference type="EMBL" id="SNR99490.1"/>
    </source>
</evidence>
<dbReference type="SUPFAM" id="SSF53807">
    <property type="entry name" value="Helical backbone' metal receptor"/>
    <property type="match status" value="1"/>
</dbReference>
<keyword evidence="2 4" id="KW-0813">Transport</keyword>
<dbReference type="GO" id="GO:0007155">
    <property type="term" value="P:cell adhesion"/>
    <property type="evidence" value="ECO:0007669"/>
    <property type="project" value="InterPro"/>
</dbReference>
<name>A0A239AV83_9FIRM</name>
<dbReference type="EMBL" id="FZOJ01000002">
    <property type="protein sequence ID" value="SNR99490.1"/>
    <property type="molecule type" value="Genomic_DNA"/>
</dbReference>
<keyword evidence="3" id="KW-0732">Signal</keyword>
<dbReference type="PROSITE" id="PS51257">
    <property type="entry name" value="PROKAR_LIPOPROTEIN"/>
    <property type="match status" value="1"/>
</dbReference>
<dbReference type="Gene3D" id="3.40.50.1980">
    <property type="entry name" value="Nitrogenase molybdenum iron protein domain"/>
    <property type="match status" value="2"/>
</dbReference>
<dbReference type="AlphaFoldDB" id="A0A239AV83"/>
<dbReference type="PANTHER" id="PTHR42953:SF3">
    <property type="entry name" value="HIGH-AFFINITY ZINC UPTAKE SYSTEM PROTEIN ZNUA"/>
    <property type="match status" value="1"/>
</dbReference>
<evidence type="ECO:0000256" key="4">
    <source>
        <dbReference type="RuleBase" id="RU003512"/>
    </source>
</evidence>
<protein>
    <submittedName>
        <fullName evidence="5">Zinc transport system substrate-binding protein</fullName>
    </submittedName>
</protein>
<dbReference type="OrthoDB" id="9810636at2"/>
<dbReference type="GO" id="GO:0046872">
    <property type="term" value="F:metal ion binding"/>
    <property type="evidence" value="ECO:0007669"/>
    <property type="project" value="InterPro"/>
</dbReference>
<dbReference type="Pfam" id="PF01297">
    <property type="entry name" value="ZnuA"/>
    <property type="match status" value="1"/>
</dbReference>
<dbReference type="InterPro" id="IPR006129">
    <property type="entry name" value="AdhesinB"/>
</dbReference>
<comment type="similarity">
    <text evidence="1 4">Belongs to the bacterial solute-binding protein 9 family.</text>
</comment>
<dbReference type="InterPro" id="IPR050492">
    <property type="entry name" value="Bact_metal-bind_prot9"/>
</dbReference>
<evidence type="ECO:0000256" key="3">
    <source>
        <dbReference type="ARBA" id="ARBA00022729"/>
    </source>
</evidence>
<keyword evidence="6" id="KW-1185">Reference proteome</keyword>
<dbReference type="InterPro" id="IPR006128">
    <property type="entry name" value="Lipoprotein_PsaA-like"/>
</dbReference>
<dbReference type="RefSeq" id="WP_089281462.1">
    <property type="nucleotide sequence ID" value="NZ_FZOJ01000002.1"/>
</dbReference>